<evidence type="ECO:0000259" key="4">
    <source>
        <dbReference type="Pfam" id="PF03486"/>
    </source>
</evidence>
<gene>
    <name evidence="6" type="ORF">bsdtb5_27170</name>
</gene>
<dbReference type="PRINTS" id="PR00368">
    <property type="entry name" value="FADPNR"/>
</dbReference>
<name>A0A7R7EMA4_9FIRM</name>
<dbReference type="AlphaFoldDB" id="A0A7R7EMA4"/>
<dbReference type="InterPro" id="IPR057661">
    <property type="entry name" value="RsdA/BaiN/AoA(So)_Rossmann"/>
</dbReference>
<evidence type="ECO:0000256" key="1">
    <source>
        <dbReference type="ARBA" id="ARBA00001974"/>
    </source>
</evidence>
<keyword evidence="3" id="KW-0274">FAD</keyword>
<dbReference type="SUPFAM" id="SSF160996">
    <property type="entry name" value="HI0933 insert domain-like"/>
    <property type="match status" value="1"/>
</dbReference>
<dbReference type="RefSeq" id="WP_271712540.1">
    <property type="nucleotide sequence ID" value="NZ_AP024169.1"/>
</dbReference>
<sequence>MSKVIVVGGGAAGMLAAIYAARNQNEVHLYEKNEKLGKKLFITGKGRCNITNASDMDTLFDNVVTNRKFLYSAFYAYNNYDVIDFFKEIGLETKIERGNRVFPVSDKSSDVIAALTNELKNLGVHIYYGAEVDHIAVKEHQVVGIHLKNKKEVIHADKVIVATGGLSYKTTGSTGDGYRFAKDLGHQITDLTPSLVPFNIKEDYIKELQGLSLKNIRITVNSKGKEVFSDFGEMLFTHFGVSGPVILSASSYVIPYMKNKDVTLSIDLKPALTIEQLDARIIRDFEEVINKQFKNALDSLLPKKLIPVIIKLSGIDSEKKVNLITKEERLNLVQAIKSMTLGVSSLREYNEAVITKGGISVNQINPKTMESKLISNVYFIGEVLDLDALTGGYNLQIAWSTAYAAGNAV</sequence>
<evidence type="ECO:0000256" key="2">
    <source>
        <dbReference type="ARBA" id="ARBA00022630"/>
    </source>
</evidence>
<dbReference type="EMBL" id="AP024169">
    <property type="protein sequence ID" value="BCN31422.1"/>
    <property type="molecule type" value="Genomic_DNA"/>
</dbReference>
<protein>
    <submittedName>
        <fullName evidence="6">FAD-dependent oxidoreductase</fullName>
    </submittedName>
</protein>
<feature type="domain" description="RsdA/BaiN/AoA(So)-like insert" evidence="5">
    <location>
        <begin position="193"/>
        <end position="353"/>
    </location>
</feature>
<reference evidence="6 7" key="1">
    <citation type="submission" date="2020-11" db="EMBL/GenBank/DDBJ databases">
        <title>Draft genome sequencing of a Lachnospiraceae strain isolated from anoxic soil subjected to BSD treatment.</title>
        <authorList>
            <person name="Uek A."/>
            <person name="Tonouchi A."/>
        </authorList>
    </citation>
    <scope>NUCLEOTIDE SEQUENCE [LARGE SCALE GENOMIC DNA]</scope>
    <source>
        <strain evidence="6 7">TB5</strain>
    </source>
</reference>
<dbReference type="Gene3D" id="2.40.30.10">
    <property type="entry name" value="Translation factors"/>
    <property type="match status" value="1"/>
</dbReference>
<dbReference type="InterPro" id="IPR036188">
    <property type="entry name" value="FAD/NAD-bd_sf"/>
</dbReference>
<dbReference type="PANTHER" id="PTHR42887">
    <property type="entry name" value="OS12G0638800 PROTEIN"/>
    <property type="match status" value="1"/>
</dbReference>
<dbReference type="SUPFAM" id="SSF51905">
    <property type="entry name" value="FAD/NAD(P)-binding domain"/>
    <property type="match status" value="1"/>
</dbReference>
<dbReference type="InterPro" id="IPR004792">
    <property type="entry name" value="BaiN-like"/>
</dbReference>
<keyword evidence="7" id="KW-1185">Reference proteome</keyword>
<evidence type="ECO:0000259" key="5">
    <source>
        <dbReference type="Pfam" id="PF22780"/>
    </source>
</evidence>
<evidence type="ECO:0000313" key="7">
    <source>
        <dbReference type="Proteomes" id="UP000595897"/>
    </source>
</evidence>
<dbReference type="PANTHER" id="PTHR42887:SF2">
    <property type="entry name" value="OS12G0638800 PROTEIN"/>
    <property type="match status" value="1"/>
</dbReference>
<evidence type="ECO:0000256" key="3">
    <source>
        <dbReference type="ARBA" id="ARBA00022827"/>
    </source>
</evidence>
<dbReference type="Pfam" id="PF03486">
    <property type="entry name" value="HI0933_like"/>
    <property type="match status" value="1"/>
</dbReference>
<dbReference type="InterPro" id="IPR055178">
    <property type="entry name" value="RsdA/BaiN/AoA(So)-like_dom"/>
</dbReference>
<evidence type="ECO:0000313" key="6">
    <source>
        <dbReference type="EMBL" id="BCN31422.1"/>
    </source>
</evidence>
<proteinExistence type="predicted"/>
<dbReference type="Pfam" id="PF22780">
    <property type="entry name" value="HI0933_like_1st"/>
    <property type="match status" value="1"/>
</dbReference>
<dbReference type="InterPro" id="IPR023166">
    <property type="entry name" value="BaiN-like_dom_sf"/>
</dbReference>
<keyword evidence="2" id="KW-0285">Flavoprotein</keyword>
<accession>A0A7R7EMA4</accession>
<dbReference type="Proteomes" id="UP000595897">
    <property type="component" value="Chromosome"/>
</dbReference>
<dbReference type="KEGG" id="ahb:bsdtb5_27170"/>
<dbReference type="NCBIfam" id="TIGR00275">
    <property type="entry name" value="aminoacetone oxidase family FAD-binding enzyme"/>
    <property type="match status" value="1"/>
</dbReference>
<dbReference type="Gene3D" id="1.10.8.260">
    <property type="entry name" value="HI0933 insert domain-like"/>
    <property type="match status" value="1"/>
</dbReference>
<feature type="domain" description="RsdA/BaiN/AoA(So)-like Rossmann fold-like" evidence="4">
    <location>
        <begin position="3"/>
        <end position="407"/>
    </location>
</feature>
<organism evidence="6 7">
    <name type="scientific">Anaeromicropila herbilytica</name>
    <dbReference type="NCBI Taxonomy" id="2785025"/>
    <lineage>
        <taxon>Bacteria</taxon>
        <taxon>Bacillati</taxon>
        <taxon>Bacillota</taxon>
        <taxon>Clostridia</taxon>
        <taxon>Lachnospirales</taxon>
        <taxon>Lachnospiraceae</taxon>
        <taxon>Anaeromicropila</taxon>
    </lineage>
</organism>
<comment type="cofactor">
    <cofactor evidence="1">
        <name>FAD</name>
        <dbReference type="ChEBI" id="CHEBI:57692"/>
    </cofactor>
</comment>
<dbReference type="Gene3D" id="3.50.50.60">
    <property type="entry name" value="FAD/NAD(P)-binding domain"/>
    <property type="match status" value="1"/>
</dbReference>
<dbReference type="PRINTS" id="PR00469">
    <property type="entry name" value="PNDRDTASEII"/>
</dbReference>